<dbReference type="EMBL" id="DRNF01000026">
    <property type="protein sequence ID" value="HHJ80069.1"/>
    <property type="molecule type" value="Genomic_DNA"/>
</dbReference>
<dbReference type="Pfam" id="PF13469">
    <property type="entry name" value="Sulfotransfer_3"/>
    <property type="match status" value="1"/>
</dbReference>
<evidence type="ECO:0000313" key="1">
    <source>
        <dbReference type="EMBL" id="HHJ80069.1"/>
    </source>
</evidence>
<feature type="non-terminal residue" evidence="1">
    <location>
        <position position="1"/>
    </location>
</feature>
<accession>A0A832J2D6</accession>
<organism evidence="1">
    <name type="scientific">Candidatus Tenderia electrophaga</name>
    <dbReference type="NCBI Taxonomy" id="1748243"/>
    <lineage>
        <taxon>Bacteria</taxon>
        <taxon>Pseudomonadati</taxon>
        <taxon>Pseudomonadota</taxon>
        <taxon>Gammaproteobacteria</taxon>
        <taxon>Candidatus Tenderiales</taxon>
        <taxon>Candidatus Tenderiaceae</taxon>
        <taxon>Candidatus Tenderia</taxon>
    </lineage>
</organism>
<dbReference type="SUPFAM" id="SSF52540">
    <property type="entry name" value="P-loop containing nucleoside triphosphate hydrolases"/>
    <property type="match status" value="1"/>
</dbReference>
<dbReference type="InterPro" id="IPR052736">
    <property type="entry name" value="Stf3_sulfotransferase"/>
</dbReference>
<dbReference type="InterPro" id="IPR027417">
    <property type="entry name" value="P-loop_NTPase"/>
</dbReference>
<dbReference type="PANTHER" id="PTHR36451:SF1">
    <property type="entry name" value="OMEGA-HYDROXY-BETA-DIHYDROMENAQUINONE-9 SULFOTRANSFERASE STF3"/>
    <property type="match status" value="1"/>
</dbReference>
<reference evidence="1" key="1">
    <citation type="journal article" date="2020" name="mSystems">
        <title>Genome- and Community-Level Interaction Insights into Carbon Utilization and Element Cycling Functions of Hydrothermarchaeota in Hydrothermal Sediment.</title>
        <authorList>
            <person name="Zhou Z."/>
            <person name="Liu Y."/>
            <person name="Xu W."/>
            <person name="Pan J."/>
            <person name="Luo Z.H."/>
            <person name="Li M."/>
        </authorList>
    </citation>
    <scope>NUCLEOTIDE SEQUENCE [LARGE SCALE GENOMIC DNA]</scope>
    <source>
        <strain evidence="1">HyVt-505</strain>
    </source>
</reference>
<comment type="caution">
    <text evidence="1">The sequence shown here is derived from an EMBL/GenBank/DDBJ whole genome shotgun (WGS) entry which is preliminary data.</text>
</comment>
<dbReference type="Proteomes" id="UP000885832">
    <property type="component" value="Unassembled WGS sequence"/>
</dbReference>
<sequence length="277" mass="31827">APSVNRPVFIVGCSRAGTTLVYKAFSESAELGSLQRETHDFWSEFHPPAERDWDSHIIPASCASEDDRKQVAKYFYVHTGQLRFVDKNNQNGLCIAYLYKLFPKAHFVYVKRSPGDNINSLIEGWGKADEFATWADHLPEKVNIDAGRYQRWCFFLAPHWRDYLDASVEQVCAYQYKAMNNAILDAKALVPEQQWSEVFYEQLVQDPVAGFGDVFTHARLNFDAHLQAYCRDVLSTPFNAFSEIRLDKWKDGRNAERVARVLPQLAEVEQRMGYAEA</sequence>
<name>A0A832J2D6_9GAMM</name>
<protein>
    <submittedName>
        <fullName evidence="1">Sulfotransferase</fullName>
    </submittedName>
</protein>
<proteinExistence type="predicted"/>
<gene>
    <name evidence="1" type="ORF">ENJ65_00385</name>
</gene>
<dbReference type="PANTHER" id="PTHR36451">
    <property type="entry name" value="PAPS-DEPENDENT SULFOTRANSFERASE STF3"/>
    <property type="match status" value="1"/>
</dbReference>
<dbReference type="Gene3D" id="3.40.50.300">
    <property type="entry name" value="P-loop containing nucleotide triphosphate hydrolases"/>
    <property type="match status" value="2"/>
</dbReference>
<dbReference type="AlphaFoldDB" id="A0A832J2D6"/>